<evidence type="ECO:0000256" key="1">
    <source>
        <dbReference type="SAM" id="MobiDB-lite"/>
    </source>
</evidence>
<feature type="compositionally biased region" description="Low complexity" evidence="1">
    <location>
        <begin position="174"/>
        <end position="225"/>
    </location>
</feature>
<feature type="compositionally biased region" description="Basic and acidic residues" evidence="1">
    <location>
        <begin position="878"/>
        <end position="891"/>
    </location>
</feature>
<feature type="compositionally biased region" description="Basic and acidic residues" evidence="1">
    <location>
        <begin position="429"/>
        <end position="449"/>
    </location>
</feature>
<feature type="compositionally biased region" description="Low complexity" evidence="1">
    <location>
        <begin position="29"/>
        <end position="44"/>
    </location>
</feature>
<evidence type="ECO:0000313" key="3">
    <source>
        <dbReference type="Proteomes" id="UP001159427"/>
    </source>
</evidence>
<feature type="compositionally biased region" description="Basic and acidic residues" evidence="1">
    <location>
        <begin position="655"/>
        <end position="668"/>
    </location>
</feature>
<proteinExistence type="predicted"/>
<feature type="compositionally biased region" description="Low complexity" evidence="1">
    <location>
        <begin position="671"/>
        <end position="681"/>
    </location>
</feature>
<feature type="compositionally biased region" description="Polar residues" evidence="1">
    <location>
        <begin position="229"/>
        <end position="254"/>
    </location>
</feature>
<feature type="compositionally biased region" description="Polar residues" evidence="1">
    <location>
        <begin position="937"/>
        <end position="947"/>
    </location>
</feature>
<dbReference type="EMBL" id="CALNXI010001055">
    <property type="protein sequence ID" value="CAH3153401.1"/>
    <property type="molecule type" value="Genomic_DNA"/>
</dbReference>
<feature type="compositionally biased region" description="Polar residues" evidence="1">
    <location>
        <begin position="76"/>
        <end position="88"/>
    </location>
</feature>
<feature type="compositionally biased region" description="Basic and acidic residues" evidence="1">
    <location>
        <begin position="45"/>
        <end position="58"/>
    </location>
</feature>
<sequence>MGCGASKAGPCIPVQVPCTGKSPIRLNSTPTKNNKTTKPLPKTTKAAELRRQANEAKLKNSNGLNSSTSLRRSTSIIQASKKITSSARSPRPKDNRPNNAATTSKPQNRHLGPDVSQSISKPQGNISKSTNEARPASSQSVKSLKLSGISKPSKENTVNTASEAKTTTKARPASSQSVKSLKSSGISKSSKENTVNTTSKTKTITEVRPASSQSVKSLKSSGISKSSEENAVNTANEARQQIYQSTKRPHSSPTLKKGLSDTKDGAKPTTSEPSKRPTSSPTKVLKQQPTKSCQPERISASSSMKENLPVTKNKVKATQRCTQGTVRPKSSQSNDKNTSKTNQTRFQPKSRPRSSPAFKGNPAEATNEVIKRPISNRLSKGDVPKTTSNVKRKSCPSLKSPVSRPASAKGNPSRTVETRVTGKQAAQEAKSDPTEQVLKDGDTPNREVVGDNFQSTSQESAASEAELDYFVAEILQSQLNLVQNEPSPEKSPKALNSQPSTMSSPTAGPAPKQGASFVGTPKDATIEDDGSGCQEGTNSSTEVSNVGEAEITAGDSKIIQSPSTPTGIEDNEKAEETGSTSLTTGDVLTIFPKETPHIDSVELMGVPKPPVQDGPSRTDSTTPMNFDWVDERKSPGPMRSSPGATKSQEKINLAVERKSSKTSIDGRKSSRTLTASRSSAKISNLSDGDSGEATCLTSRPCSSRSATDTSISLNHRKLGQRPLSAAKVPGKSKSSENNPHSSARSFSDPRVSDATKSLTPSRKSSHGQVLVKSAERSLSSSRAKSGAKKERLTPTSLRGEFKDEKGCKIGGSQEMSGRVSSATLSKRSVSRSSSKSEIISPTPSVVKKELEKSKSNDKIHQTPNEKKGVVKEQSSCYERVENAKSNDEGTINRRHSQNSPSTSSLPIKDLEKRPKSGRSINMGSNASIVKSEERLSNPRNSLSQNSIKGRVLSPPQKRDERSGSARSLKQSPKKFEVLESSKTLQFSSPSYPEVRSRNSRSKTSLNKMEVLNTDYVQNC</sequence>
<feature type="compositionally biased region" description="Polar residues" evidence="1">
    <location>
        <begin position="268"/>
        <end position="305"/>
    </location>
</feature>
<feature type="compositionally biased region" description="Polar residues" evidence="1">
    <location>
        <begin position="577"/>
        <end position="586"/>
    </location>
</feature>
<dbReference type="Proteomes" id="UP001159427">
    <property type="component" value="Unassembled WGS sequence"/>
</dbReference>
<feature type="compositionally biased region" description="Low complexity" evidence="1">
    <location>
        <begin position="59"/>
        <end position="75"/>
    </location>
</feature>
<feature type="compositionally biased region" description="Polar residues" evidence="1">
    <location>
        <begin position="97"/>
        <end position="106"/>
    </location>
</feature>
<reference evidence="2 3" key="1">
    <citation type="submission" date="2022-05" db="EMBL/GenBank/DDBJ databases">
        <authorList>
            <consortium name="Genoscope - CEA"/>
            <person name="William W."/>
        </authorList>
    </citation>
    <scope>NUCLEOTIDE SEQUENCE [LARGE SCALE GENOMIC DNA]</scope>
</reference>
<feature type="compositionally biased region" description="Polar residues" evidence="1">
    <location>
        <begin position="319"/>
        <end position="347"/>
    </location>
</feature>
<keyword evidence="3" id="KW-1185">Reference proteome</keyword>
<feature type="region of interest" description="Disordered" evidence="1">
    <location>
        <begin position="1"/>
        <end position="464"/>
    </location>
</feature>
<feature type="compositionally biased region" description="Low complexity" evidence="1">
    <location>
        <begin position="819"/>
        <end position="845"/>
    </location>
</feature>
<feature type="compositionally biased region" description="Polar residues" evidence="1">
    <location>
        <begin position="494"/>
        <end position="506"/>
    </location>
</feature>
<feature type="compositionally biased region" description="Polar residues" evidence="1">
    <location>
        <begin position="115"/>
        <end position="142"/>
    </location>
</feature>
<feature type="region of interest" description="Disordered" evidence="1">
    <location>
        <begin position="481"/>
        <end position="1006"/>
    </location>
</feature>
<feature type="compositionally biased region" description="Polar residues" evidence="1">
    <location>
        <begin position="695"/>
        <end position="713"/>
    </location>
</feature>
<feature type="compositionally biased region" description="Polar residues" evidence="1">
    <location>
        <begin position="735"/>
        <end position="745"/>
    </location>
</feature>
<comment type="caution">
    <text evidence="2">The sequence shown here is derived from an EMBL/GenBank/DDBJ whole genome shotgun (WGS) entry which is preliminary data.</text>
</comment>
<feature type="compositionally biased region" description="Polar residues" evidence="1">
    <location>
        <begin position="534"/>
        <end position="544"/>
    </location>
</feature>
<feature type="compositionally biased region" description="Polar residues" evidence="1">
    <location>
        <begin position="155"/>
        <end position="169"/>
    </location>
</feature>
<feature type="compositionally biased region" description="Basic and acidic residues" evidence="1">
    <location>
        <begin position="846"/>
        <end position="870"/>
    </location>
</feature>
<evidence type="ECO:0000313" key="2">
    <source>
        <dbReference type="EMBL" id="CAH3153401.1"/>
    </source>
</evidence>
<name>A0ABN8PYG9_9CNID</name>
<feature type="compositionally biased region" description="Polar residues" evidence="1">
    <location>
        <begin position="980"/>
        <end position="990"/>
    </location>
</feature>
<accession>A0ABN8PYG9</accession>
<feature type="compositionally biased region" description="Polar residues" evidence="1">
    <location>
        <begin position="918"/>
        <end position="928"/>
    </location>
</feature>
<gene>
    <name evidence="2" type="ORF">PEVE_00001087</name>
</gene>
<feature type="compositionally biased region" description="Polar residues" evidence="1">
    <location>
        <begin position="615"/>
        <end position="624"/>
    </location>
</feature>
<protein>
    <submittedName>
        <fullName evidence="2">Uncharacterized protein</fullName>
    </submittedName>
</protein>
<organism evidence="2 3">
    <name type="scientific">Porites evermanni</name>
    <dbReference type="NCBI Taxonomy" id="104178"/>
    <lineage>
        <taxon>Eukaryota</taxon>
        <taxon>Metazoa</taxon>
        <taxon>Cnidaria</taxon>
        <taxon>Anthozoa</taxon>
        <taxon>Hexacorallia</taxon>
        <taxon>Scleractinia</taxon>
        <taxon>Fungiina</taxon>
        <taxon>Poritidae</taxon>
        <taxon>Porites</taxon>
    </lineage>
</organism>